<name>A0A0K2VF42_LEPSM</name>
<organism evidence="1">
    <name type="scientific">Lepeophtheirus salmonis</name>
    <name type="common">Salmon louse</name>
    <name type="synonym">Caligus salmonis</name>
    <dbReference type="NCBI Taxonomy" id="72036"/>
    <lineage>
        <taxon>Eukaryota</taxon>
        <taxon>Metazoa</taxon>
        <taxon>Ecdysozoa</taxon>
        <taxon>Arthropoda</taxon>
        <taxon>Crustacea</taxon>
        <taxon>Multicrustacea</taxon>
        <taxon>Hexanauplia</taxon>
        <taxon>Copepoda</taxon>
        <taxon>Siphonostomatoida</taxon>
        <taxon>Caligidae</taxon>
        <taxon>Lepeophtheirus</taxon>
    </lineage>
</organism>
<accession>A0A0K2VF42</accession>
<sequence length="24" mass="2723">MNCRTDSKENSVGPDIVFFLSFIC</sequence>
<dbReference type="AlphaFoldDB" id="A0A0K2VF42"/>
<protein>
    <submittedName>
        <fullName evidence="1">Uncharacterized protein</fullName>
    </submittedName>
</protein>
<reference evidence="1" key="1">
    <citation type="submission" date="2014-05" db="EMBL/GenBank/DDBJ databases">
        <authorList>
            <person name="Chronopoulou M."/>
        </authorList>
    </citation>
    <scope>NUCLEOTIDE SEQUENCE</scope>
    <source>
        <tissue evidence="1">Whole organism</tissue>
    </source>
</reference>
<proteinExistence type="predicted"/>
<dbReference type="EMBL" id="HACA01031713">
    <property type="protein sequence ID" value="CDW49074.1"/>
    <property type="molecule type" value="Transcribed_RNA"/>
</dbReference>
<evidence type="ECO:0000313" key="1">
    <source>
        <dbReference type="EMBL" id="CDW49074.1"/>
    </source>
</evidence>